<feature type="coiled-coil region" evidence="1">
    <location>
        <begin position="1719"/>
        <end position="1751"/>
    </location>
</feature>
<dbReference type="InterPro" id="IPR040840">
    <property type="entry name" value="TcA_TcB_BD"/>
</dbReference>
<protein>
    <submittedName>
        <fullName evidence="5">Uncharacterized protein</fullName>
    </submittedName>
</protein>
<dbReference type="InterPro" id="IPR046839">
    <property type="entry name" value="ABC_toxin_N"/>
</dbReference>
<keyword evidence="6" id="KW-1185">Reference proteome</keyword>
<evidence type="ECO:0000259" key="4">
    <source>
        <dbReference type="Pfam" id="PF20220"/>
    </source>
</evidence>
<feature type="domain" description="Neuraminidase-like" evidence="3">
    <location>
        <begin position="1051"/>
        <end position="1205"/>
    </location>
</feature>
<dbReference type="Pfam" id="PF18276">
    <property type="entry name" value="TcA_TcB_BD"/>
    <property type="match status" value="1"/>
</dbReference>
<evidence type="ECO:0000259" key="2">
    <source>
        <dbReference type="Pfam" id="PF18276"/>
    </source>
</evidence>
<organism evidence="5 6">
    <name type="scientific">Crenothrix polyspora</name>
    <dbReference type="NCBI Taxonomy" id="360316"/>
    <lineage>
        <taxon>Bacteria</taxon>
        <taxon>Pseudomonadati</taxon>
        <taxon>Pseudomonadota</taxon>
        <taxon>Gammaproteobacteria</taxon>
        <taxon>Methylococcales</taxon>
        <taxon>Crenotrichaceae</taxon>
        <taxon>Crenothrix</taxon>
    </lineage>
</organism>
<dbReference type="EMBL" id="FUKJ01000060">
    <property type="protein sequence ID" value="SJM90226.1"/>
    <property type="molecule type" value="Genomic_DNA"/>
</dbReference>
<proteinExistence type="predicted"/>
<dbReference type="Pfam" id="PF18413">
    <property type="entry name" value="Neuraminidase"/>
    <property type="match status" value="1"/>
</dbReference>
<dbReference type="InterPro" id="IPR041079">
    <property type="entry name" value="Neuraminidase-like"/>
</dbReference>
<name>A0A1R4H226_9GAMM</name>
<gene>
    <name evidence="5" type="ORF">CRENPOLYSF2_1520001</name>
</gene>
<keyword evidence="1" id="KW-0175">Coiled coil</keyword>
<dbReference type="Proteomes" id="UP000195442">
    <property type="component" value="Unassembled WGS sequence"/>
</dbReference>
<feature type="domain" description="ABC toxin N-terminal" evidence="4">
    <location>
        <begin position="896"/>
        <end position="1020"/>
    </location>
</feature>
<dbReference type="OrthoDB" id="9781691at2"/>
<evidence type="ECO:0000313" key="5">
    <source>
        <dbReference type="EMBL" id="SJM90226.1"/>
    </source>
</evidence>
<accession>A0A1R4H226</accession>
<dbReference type="Pfam" id="PF20220">
    <property type="entry name" value="ABC_toxin_N"/>
    <property type="match status" value="1"/>
</dbReference>
<sequence>MADNPAYPMEWTKVSFVGDKGEKGVFLVINDNVYLVFTEQKDSCDLDTALLQHLDGTPLIAAEYDKIHRFIRLWRKLDWTIDELDKAIIGLSVVKTTKTSISGGSSDTSASGAGELLCDDSAADDCSKVVGDCGDPKEPKDPKDPKNCSDCADDICKEVFDINPRLLHQLVAVKKLLDITGLEVIKLLSFWTDISTAGKKSLYQRLFLTHNILGIDKVFKADAQGNYLTSDAKLLDHLPAVMAALNLSADDIQAIMQVSGMADKLTLENLSLLYRYRLLSKALGLRIPAFISILPLFGDIFKDADTSFNFMERWEKMEDAGFNYQQLNYIIKNVDDEKKPFTPSQKTVLLISKALYDGLNAIDVAHKDLLADPTLTDPEAKKTNVQAQATSDLVRAKASLLFDAGLVETLMGLLEGTSVYTTNAPKNLDFVLPDAKSIKTKLKYDKTVGSIQVTGVLTDAEVSDFKNLSTDPAWSAALIRIQKQQTKLFKELLSGVFADEKTRTVAEKAALEAIIKRGDVVVPVDKIPEGAPDPNTAPEKRVAFLAIFLPYLRQQLTHRFVIDTLAAYAEIDSKVTDTLVSSVLKLGANAEPIYNIFEKIKDSSKSVETNWSGYLIPAVDTSYRFIVKHSSDKDGKPVSPLISLDGAGLVFEQQEDPSDEYWSEAKFLQAGKLYKLATTGVELKNIFWKTPASAITGIPSSALIPDFASRQAEPALIALKKAAMFVLGFELSVDEIRFLHEHKSEFDGLDFNALTLDQWLRLETYTRLRNSLPQTKTNILDFWDWIYNSTSDVSKLSDKIVELTTWKKERIDKLIAADHFKIAKLADYRNEKNLLKLQKALKVADKIGVDINPLFDWAIPSSNFNKCRTIADSTKNAIRARYNQTDWEQVVKPLNDQLRNHQRDALTAYLLQQPELIAWNVVDADGLFEYFLIDVQMDACMETSRIKQALSSVQLFIQRCFLGLEEEHNGIIPDLLDRSRWEWMQRYRVWEANRKVFLYPENWIESNLRDDKSSFFKELESELLQKDISKQNVTDALKSYLYKVDEVANMEVVGLYIDGSRSTVDGEVKWSENAKLHVFSRTRNAPYIFYYRYLALDEMNWYPWEKMQVDIPSYDLEDLNTHVVAANGCFLIPVVWIGRLLIFFPQIMRKSKPNPEATGSFNALGNDADGINKSKPIDYYEIKMAWSEYRNEKWTQKQLSSDAISLDIIVPTVPVGVTKKFDRFLDRFIFIPKISDDEISILVEDHVIEDTAATGSFSFSGSRLSKGADTQMPATTILTEYSDYPLFHKVSNKIQSYQIANNNWGNDNAVFTVENNKVVFDYSNANIFSLKYYYSDNKDLLNKLNLGRLEEFFKHNQSISLDEFGLFDHDSNAITDDICHELKRPYSLYNWELFFHTPILLADALSKAQQYEEAMKWFHFVFNPIADAKDWDGSELPDEKVDKRFWQFKPFREIDSKNILDSIFNNLKPNKKNDAINEWRNKPFMPHVVARSRPVAYMKWVVMKYIDNLLAWGDYLFRQDTIETINQATQLYVLAGHILGQKPMMIPKRGKIKPQTYIGLLDKWDAFGNSMVELELAAPFSNQTDLPAGTINQEIVFANIFGIASSLYFCIPNNPKLMGYWDTVADRLYKIRHCLNIEGVFRKLPLFEPPIDPALLVKAAAQGLSIASVLNDLNTPMPNYRFYYLLQKALELCNELKSLGGAMLSAIEKKDNETIALIRAKHESVMQNLMMEIKKKQLEEAQKNIESLVQNRKTPEARMKYYLKLSGLDESLVPNDTAEFNGLPNEIVTVDGDSGLKLIPFEKEDMDKASEAQSKQLEAALPEKIASILHIIPNFSGNIQPFGIGMSISVGGSNFGAAAQAWAKFLQLDASELTYASTSAGKKGGFTRAIQERIFQANSAGYELKQIDKQITVQEIRINISNQEITNQQKTIDNANEVEEFLKNKYTNEELYTWMRGTLKTLYHQVYNLAYDLAKKAERTYCFERGLTNANFIQAGYFDAGREGLLAGEQLYVGLKQLEAAYQSERGYDYEITKHVSLIQLDPLALIQLRATGKCEFFISEALFDLDFPGHYKRRIKSLSISIPCVAGPYTGINATLSLLENKFRNTAIGGKSYVENTEETDERFSTYIIPIRAVAVSSAQNDSGVFELNFKDERYLPFEGAGVISKWRLELPEIRQYDYTTIADAIIHIKYTSNEGGERLKATALKSLNKQLENITQAINETGLHVAINMKHDLPNEWHLLKKNGSLELKIDKARLPYMAQVIKNPGIEEVMFLAKIKDNPGSYSIKIDDNAISLTKIDNEWELCKGKNEDIKLDKEFKLSVEPADLANLEELMLVVKFNFS</sequence>
<evidence type="ECO:0000259" key="3">
    <source>
        <dbReference type="Pfam" id="PF18413"/>
    </source>
</evidence>
<evidence type="ECO:0000256" key="1">
    <source>
        <dbReference type="SAM" id="Coils"/>
    </source>
</evidence>
<feature type="domain" description="Tc toxin complex TcA C-terminal TcB-binding" evidence="2">
    <location>
        <begin position="1909"/>
        <end position="2194"/>
    </location>
</feature>
<evidence type="ECO:0000313" key="6">
    <source>
        <dbReference type="Proteomes" id="UP000195442"/>
    </source>
</evidence>
<reference evidence="6" key="1">
    <citation type="submission" date="2017-02" db="EMBL/GenBank/DDBJ databases">
        <authorList>
            <person name="Daims H."/>
        </authorList>
    </citation>
    <scope>NUCLEOTIDE SEQUENCE [LARGE SCALE GENOMIC DNA]</scope>
</reference>